<dbReference type="InterPro" id="IPR002344">
    <property type="entry name" value="Lupus_La"/>
</dbReference>
<feature type="region of interest" description="Disordered" evidence="6">
    <location>
        <begin position="1"/>
        <end position="73"/>
    </location>
</feature>
<protein>
    <submittedName>
        <fullName evidence="8">Lupus La protein</fullName>
    </submittedName>
</protein>
<dbReference type="SMART" id="SM00715">
    <property type="entry name" value="LA"/>
    <property type="match status" value="1"/>
</dbReference>
<name>A0A2P5B651_TREOI</name>
<feature type="domain" description="HTH La-type RNA-binding" evidence="7">
    <location>
        <begin position="72"/>
        <end position="163"/>
    </location>
</feature>
<keyword evidence="4" id="KW-0539">Nucleus</keyword>
<dbReference type="SUPFAM" id="SSF54928">
    <property type="entry name" value="RNA-binding domain, RBD"/>
    <property type="match status" value="1"/>
</dbReference>
<evidence type="ECO:0000313" key="9">
    <source>
        <dbReference type="Proteomes" id="UP000237000"/>
    </source>
</evidence>
<evidence type="ECO:0000256" key="2">
    <source>
        <dbReference type="ARBA" id="ARBA00004123"/>
    </source>
</evidence>
<comment type="subcellular location">
    <subcellularLocation>
        <location evidence="2">Nucleus</location>
    </subcellularLocation>
</comment>
<dbReference type="GO" id="GO:0003729">
    <property type="term" value="F:mRNA binding"/>
    <property type="evidence" value="ECO:0007669"/>
    <property type="project" value="TreeGrafter"/>
</dbReference>
<feature type="compositionally biased region" description="Low complexity" evidence="6">
    <location>
        <begin position="7"/>
        <end position="16"/>
    </location>
</feature>
<evidence type="ECO:0000256" key="6">
    <source>
        <dbReference type="SAM" id="MobiDB-lite"/>
    </source>
</evidence>
<sequence length="234" mass="25680">MDPQDGPATATIAAASSPPPPLPECTEISPVGSLDHATDDAHEVLSEDEQDQDHGVDHGPVHGDEPPAVGAGGLSEDLKRKIIQQVEYYFSDENLPTDKHMISLIRKNKEGFVPIAVIASFRKMKKLIRDNALLAATLRESSFLVVSSDGKKVKRLHPFPFSEARDSKLYTVLVENLPEDHSVENIRKIFGEAGNIKHICIRDPHATEVSSKGDRAEKFINSKKGLQLCELGME</sequence>
<organism evidence="8 9">
    <name type="scientific">Trema orientale</name>
    <name type="common">Charcoal tree</name>
    <name type="synonym">Celtis orientalis</name>
    <dbReference type="NCBI Taxonomy" id="63057"/>
    <lineage>
        <taxon>Eukaryota</taxon>
        <taxon>Viridiplantae</taxon>
        <taxon>Streptophyta</taxon>
        <taxon>Embryophyta</taxon>
        <taxon>Tracheophyta</taxon>
        <taxon>Spermatophyta</taxon>
        <taxon>Magnoliopsida</taxon>
        <taxon>eudicotyledons</taxon>
        <taxon>Gunneridae</taxon>
        <taxon>Pentapetalae</taxon>
        <taxon>rosids</taxon>
        <taxon>fabids</taxon>
        <taxon>Rosales</taxon>
        <taxon>Cannabaceae</taxon>
        <taxon>Trema</taxon>
    </lineage>
</organism>
<evidence type="ECO:0000256" key="3">
    <source>
        <dbReference type="ARBA" id="ARBA00022884"/>
    </source>
</evidence>
<dbReference type="InterPro" id="IPR036390">
    <property type="entry name" value="WH_DNA-bd_sf"/>
</dbReference>
<dbReference type="GO" id="GO:0005634">
    <property type="term" value="C:nucleus"/>
    <property type="evidence" value="ECO:0007669"/>
    <property type="project" value="UniProtKB-SubCell"/>
</dbReference>
<dbReference type="InParanoid" id="A0A2P5B651"/>
<dbReference type="InterPro" id="IPR036388">
    <property type="entry name" value="WH-like_DNA-bd_sf"/>
</dbReference>
<dbReference type="PROSITE" id="PS50961">
    <property type="entry name" value="HTH_LA"/>
    <property type="match status" value="1"/>
</dbReference>
<dbReference type="PRINTS" id="PR00302">
    <property type="entry name" value="LUPUSLA"/>
</dbReference>
<feature type="compositionally biased region" description="Basic and acidic residues" evidence="6">
    <location>
        <begin position="52"/>
        <end position="65"/>
    </location>
</feature>
<dbReference type="CDD" id="cd08033">
    <property type="entry name" value="LARP_6"/>
    <property type="match status" value="1"/>
</dbReference>
<dbReference type="STRING" id="63057.A0A2P5B651"/>
<keyword evidence="3 5" id="KW-0694">RNA-binding</keyword>
<dbReference type="FunCoup" id="A0A2P5B651">
    <property type="interactions" value="660"/>
</dbReference>
<dbReference type="Gene3D" id="1.10.10.10">
    <property type="entry name" value="Winged helix-like DNA-binding domain superfamily/Winged helix DNA-binding domain"/>
    <property type="match status" value="1"/>
</dbReference>
<feature type="compositionally biased region" description="Basic and acidic residues" evidence="6">
    <location>
        <begin position="36"/>
        <end position="45"/>
    </location>
</feature>
<dbReference type="Proteomes" id="UP000237000">
    <property type="component" value="Unassembled WGS sequence"/>
</dbReference>
<dbReference type="PANTHER" id="PTHR22792:SF159">
    <property type="entry name" value="LA-RELATED PROTEIN 1B-RELATED"/>
    <property type="match status" value="1"/>
</dbReference>
<dbReference type="OrthoDB" id="435402at2759"/>
<gene>
    <name evidence="8" type="ORF">TorRG33x02_331130</name>
</gene>
<dbReference type="AlphaFoldDB" id="A0A2P5B651"/>
<comment type="caution">
    <text evidence="8">The sequence shown here is derived from an EMBL/GenBank/DDBJ whole genome shotgun (WGS) entry which is preliminary data.</text>
</comment>
<dbReference type="SUPFAM" id="SSF46785">
    <property type="entry name" value="Winged helix' DNA-binding domain"/>
    <property type="match status" value="1"/>
</dbReference>
<dbReference type="EMBL" id="JXTC01000597">
    <property type="protein sequence ID" value="PON44271.1"/>
    <property type="molecule type" value="Genomic_DNA"/>
</dbReference>
<evidence type="ECO:0000256" key="5">
    <source>
        <dbReference type="PROSITE-ProRule" id="PRU00332"/>
    </source>
</evidence>
<dbReference type="GO" id="GO:0006396">
    <property type="term" value="P:RNA processing"/>
    <property type="evidence" value="ECO:0007669"/>
    <property type="project" value="InterPro"/>
</dbReference>
<dbReference type="FunFam" id="1.10.10.10:FF:000158">
    <property type="entry name" value="La ribonucleoprotein domain family member 7"/>
    <property type="match status" value="1"/>
</dbReference>
<dbReference type="InterPro" id="IPR045180">
    <property type="entry name" value="La_dom_prot"/>
</dbReference>
<dbReference type="InterPro" id="IPR035979">
    <property type="entry name" value="RBD_domain_sf"/>
</dbReference>
<evidence type="ECO:0000256" key="4">
    <source>
        <dbReference type="ARBA" id="ARBA00023242"/>
    </source>
</evidence>
<keyword evidence="9" id="KW-1185">Reference proteome</keyword>
<reference evidence="9" key="1">
    <citation type="submission" date="2016-06" db="EMBL/GenBank/DDBJ databases">
        <title>Parallel loss of symbiosis genes in relatives of nitrogen-fixing non-legume Parasponia.</title>
        <authorList>
            <person name="Van Velzen R."/>
            <person name="Holmer R."/>
            <person name="Bu F."/>
            <person name="Rutten L."/>
            <person name="Van Zeijl A."/>
            <person name="Liu W."/>
            <person name="Santuari L."/>
            <person name="Cao Q."/>
            <person name="Sharma T."/>
            <person name="Shen D."/>
            <person name="Roswanjaya Y."/>
            <person name="Wardhani T."/>
            <person name="Kalhor M.S."/>
            <person name="Jansen J."/>
            <person name="Van den Hoogen J."/>
            <person name="Gungor B."/>
            <person name="Hartog M."/>
            <person name="Hontelez J."/>
            <person name="Verver J."/>
            <person name="Yang W.-C."/>
            <person name="Schijlen E."/>
            <person name="Repin R."/>
            <person name="Schilthuizen M."/>
            <person name="Schranz E."/>
            <person name="Heidstra R."/>
            <person name="Miyata K."/>
            <person name="Fedorova E."/>
            <person name="Kohlen W."/>
            <person name="Bisseling T."/>
            <person name="Smit S."/>
            <person name="Geurts R."/>
        </authorList>
    </citation>
    <scope>NUCLEOTIDE SEQUENCE [LARGE SCALE GENOMIC DNA]</scope>
    <source>
        <strain evidence="9">cv. RG33-2</strain>
    </source>
</reference>
<dbReference type="PANTHER" id="PTHR22792">
    <property type="entry name" value="LUPUS LA PROTEIN-RELATED"/>
    <property type="match status" value="1"/>
</dbReference>
<evidence type="ECO:0000259" key="7">
    <source>
        <dbReference type="PROSITE" id="PS50961"/>
    </source>
</evidence>
<proteinExistence type="predicted"/>
<accession>A0A2P5B651</accession>
<evidence type="ECO:0000313" key="8">
    <source>
        <dbReference type="EMBL" id="PON44271.1"/>
    </source>
</evidence>
<evidence type="ECO:0000256" key="1">
    <source>
        <dbReference type="ARBA" id="ARBA00002339"/>
    </source>
</evidence>
<dbReference type="InterPro" id="IPR006630">
    <property type="entry name" value="La_HTH"/>
</dbReference>
<comment type="function">
    <text evidence="1">Transcriptional regulator.</text>
</comment>
<dbReference type="Pfam" id="PF05383">
    <property type="entry name" value="La"/>
    <property type="match status" value="1"/>
</dbReference>
<dbReference type="GO" id="GO:1990904">
    <property type="term" value="C:ribonucleoprotein complex"/>
    <property type="evidence" value="ECO:0007669"/>
    <property type="project" value="InterPro"/>
</dbReference>